<protein>
    <recommendedName>
        <fullName evidence="1">DUF7678 domain-containing protein</fullName>
    </recommendedName>
</protein>
<evidence type="ECO:0000313" key="2">
    <source>
        <dbReference type="EMBL" id="MFC4767194.1"/>
    </source>
</evidence>
<organism evidence="2 3">
    <name type="scientific">Effusibacillus consociatus</name>
    <dbReference type="NCBI Taxonomy" id="1117041"/>
    <lineage>
        <taxon>Bacteria</taxon>
        <taxon>Bacillati</taxon>
        <taxon>Bacillota</taxon>
        <taxon>Bacilli</taxon>
        <taxon>Bacillales</taxon>
        <taxon>Alicyclobacillaceae</taxon>
        <taxon>Effusibacillus</taxon>
    </lineage>
</organism>
<sequence>MNKRKKRGGAMKFLKKPSRFGGTWYEGEVDGYYVYVRVFEAPSKYGINDGKISALTIYRKKGDSLKDALANYDRGWDGTLPSAKFRPIVDKIVQYFDGRKVDWEWEAQRHKALSD</sequence>
<evidence type="ECO:0000313" key="3">
    <source>
        <dbReference type="Proteomes" id="UP001596002"/>
    </source>
</evidence>
<accession>A0ABV9PYR4</accession>
<name>A0ABV9PYR4_9BACL</name>
<dbReference type="Pfam" id="PF24726">
    <property type="entry name" value="DUF7678"/>
    <property type="match status" value="1"/>
</dbReference>
<gene>
    <name evidence="2" type="ORF">ACFO8Q_07425</name>
</gene>
<reference evidence="3" key="1">
    <citation type="journal article" date="2019" name="Int. J. Syst. Evol. Microbiol.">
        <title>The Global Catalogue of Microorganisms (GCM) 10K type strain sequencing project: providing services to taxonomists for standard genome sequencing and annotation.</title>
        <authorList>
            <consortium name="The Broad Institute Genomics Platform"/>
            <consortium name="The Broad Institute Genome Sequencing Center for Infectious Disease"/>
            <person name="Wu L."/>
            <person name="Ma J."/>
        </authorList>
    </citation>
    <scope>NUCLEOTIDE SEQUENCE [LARGE SCALE GENOMIC DNA]</scope>
    <source>
        <strain evidence="3">WYCCWR 12678</strain>
    </source>
</reference>
<comment type="caution">
    <text evidence="2">The sequence shown here is derived from an EMBL/GenBank/DDBJ whole genome shotgun (WGS) entry which is preliminary data.</text>
</comment>
<dbReference type="RefSeq" id="WP_380025112.1">
    <property type="nucleotide sequence ID" value="NZ_JBHSHC010000050.1"/>
</dbReference>
<evidence type="ECO:0000259" key="1">
    <source>
        <dbReference type="Pfam" id="PF24726"/>
    </source>
</evidence>
<dbReference type="InterPro" id="IPR056095">
    <property type="entry name" value="DUF7678"/>
</dbReference>
<keyword evidence="3" id="KW-1185">Reference proteome</keyword>
<feature type="domain" description="DUF7678" evidence="1">
    <location>
        <begin position="23"/>
        <end position="97"/>
    </location>
</feature>
<proteinExistence type="predicted"/>
<dbReference type="Proteomes" id="UP001596002">
    <property type="component" value="Unassembled WGS sequence"/>
</dbReference>
<dbReference type="EMBL" id="JBHSHC010000050">
    <property type="protein sequence ID" value="MFC4767194.1"/>
    <property type="molecule type" value="Genomic_DNA"/>
</dbReference>